<accession>A0A7J7ZXX8</accession>
<evidence type="ECO:0000313" key="1">
    <source>
        <dbReference type="EMBL" id="KAF6378981.1"/>
    </source>
</evidence>
<protein>
    <submittedName>
        <fullName evidence="1">Uncharacterized protein</fullName>
    </submittedName>
</protein>
<reference evidence="1 2" key="1">
    <citation type="journal article" date="2020" name="Nature">
        <title>Six reference-quality genomes reveal evolution of bat adaptations.</title>
        <authorList>
            <person name="Jebb D."/>
            <person name="Huang Z."/>
            <person name="Pippel M."/>
            <person name="Hughes G.M."/>
            <person name="Lavrichenko K."/>
            <person name="Devanna P."/>
            <person name="Winkler S."/>
            <person name="Jermiin L.S."/>
            <person name="Skirmuntt E.C."/>
            <person name="Katzourakis A."/>
            <person name="Burkitt-Gray L."/>
            <person name="Ray D.A."/>
            <person name="Sullivan K.A.M."/>
            <person name="Roscito J.G."/>
            <person name="Kirilenko B.M."/>
            <person name="Davalos L.M."/>
            <person name="Corthals A.P."/>
            <person name="Power M.L."/>
            <person name="Jones G."/>
            <person name="Ransome R.D."/>
            <person name="Dechmann D.K.N."/>
            <person name="Locatelli A.G."/>
            <person name="Puechmaille S.J."/>
            <person name="Fedrigo O."/>
            <person name="Jarvis E.D."/>
            <person name="Hiller M."/>
            <person name="Vernes S.C."/>
            <person name="Myers E.W."/>
            <person name="Teeling E.C."/>
        </authorList>
    </citation>
    <scope>NUCLEOTIDE SEQUENCE [LARGE SCALE GENOMIC DNA]</scope>
    <source>
        <strain evidence="1">MMyoMyo1</strain>
        <tissue evidence="1">Flight muscle</tissue>
    </source>
</reference>
<dbReference type="EMBL" id="JABWUV010000002">
    <property type="protein sequence ID" value="KAF6378981.1"/>
    <property type="molecule type" value="Genomic_DNA"/>
</dbReference>
<dbReference type="Proteomes" id="UP000527355">
    <property type="component" value="Unassembled WGS sequence"/>
</dbReference>
<dbReference type="AlphaFoldDB" id="A0A7J7ZXX8"/>
<evidence type="ECO:0000313" key="2">
    <source>
        <dbReference type="Proteomes" id="UP000527355"/>
    </source>
</evidence>
<sequence>MSNYIDTRGPVHKIRAWGEGEEGWSLSLTCTLFNLGALRGCPTQSLGPLPVVLCSLRGLPVGPEMGKQALLGAACGLCLLARGSPQRPASRPCWALACSGSPQQCLLGSCCWGDATSTLPWLLWVPPSLSLSDG</sequence>
<keyword evidence="2" id="KW-1185">Reference proteome</keyword>
<name>A0A7J7ZXX8_MYOMY</name>
<gene>
    <name evidence="1" type="ORF">mMyoMyo1_009851</name>
</gene>
<organism evidence="1 2">
    <name type="scientific">Myotis myotis</name>
    <name type="common">Greater mouse-eared bat</name>
    <name type="synonym">Vespertilio myotis</name>
    <dbReference type="NCBI Taxonomy" id="51298"/>
    <lineage>
        <taxon>Eukaryota</taxon>
        <taxon>Metazoa</taxon>
        <taxon>Chordata</taxon>
        <taxon>Craniata</taxon>
        <taxon>Vertebrata</taxon>
        <taxon>Euteleostomi</taxon>
        <taxon>Mammalia</taxon>
        <taxon>Eutheria</taxon>
        <taxon>Laurasiatheria</taxon>
        <taxon>Chiroptera</taxon>
        <taxon>Yangochiroptera</taxon>
        <taxon>Vespertilionidae</taxon>
        <taxon>Myotis</taxon>
    </lineage>
</organism>
<comment type="caution">
    <text evidence="1">The sequence shown here is derived from an EMBL/GenBank/DDBJ whole genome shotgun (WGS) entry which is preliminary data.</text>
</comment>
<proteinExistence type="predicted"/>